<evidence type="ECO:0000256" key="5">
    <source>
        <dbReference type="ARBA" id="ARBA00022747"/>
    </source>
</evidence>
<evidence type="ECO:0000313" key="12">
    <source>
        <dbReference type="Proteomes" id="UP000186132"/>
    </source>
</evidence>
<organism evidence="11 12">
    <name type="scientific">Jatrophihabitans endophyticus</name>
    <dbReference type="NCBI Taxonomy" id="1206085"/>
    <lineage>
        <taxon>Bacteria</taxon>
        <taxon>Bacillati</taxon>
        <taxon>Actinomycetota</taxon>
        <taxon>Actinomycetes</taxon>
        <taxon>Jatrophihabitantales</taxon>
        <taxon>Jatrophihabitantaceae</taxon>
        <taxon>Jatrophihabitans</taxon>
    </lineage>
</organism>
<evidence type="ECO:0000256" key="4">
    <source>
        <dbReference type="ARBA" id="ARBA00022691"/>
    </source>
</evidence>
<evidence type="ECO:0000256" key="9">
    <source>
        <dbReference type="SAM" id="MobiDB-lite"/>
    </source>
</evidence>
<comment type="catalytic activity">
    <reaction evidence="7">
        <text>a 2'-deoxycytidine in DNA + S-adenosyl-L-methionine = an N(4)-methyl-2'-deoxycytidine in DNA + S-adenosyl-L-homocysteine + H(+)</text>
        <dbReference type="Rhea" id="RHEA:16857"/>
        <dbReference type="Rhea" id="RHEA-COMP:11369"/>
        <dbReference type="Rhea" id="RHEA-COMP:13674"/>
        <dbReference type="ChEBI" id="CHEBI:15378"/>
        <dbReference type="ChEBI" id="CHEBI:57856"/>
        <dbReference type="ChEBI" id="CHEBI:59789"/>
        <dbReference type="ChEBI" id="CHEBI:85452"/>
        <dbReference type="ChEBI" id="CHEBI:137933"/>
        <dbReference type="EC" id="2.1.1.113"/>
    </reaction>
</comment>
<feature type="region of interest" description="Disordered" evidence="9">
    <location>
        <begin position="164"/>
        <end position="185"/>
    </location>
</feature>
<keyword evidence="5" id="KW-0680">Restriction system</keyword>
<dbReference type="InterPro" id="IPR001091">
    <property type="entry name" value="RM_Methyltransferase"/>
</dbReference>
<dbReference type="RefSeq" id="WP_073391848.1">
    <property type="nucleotide sequence ID" value="NZ_FQVU01000005.1"/>
</dbReference>
<sequence>MSLPRNRIIVGDALATMRTLPSTSVDMVLTSPPYLGLRDYKIAGQLGQERHVDSWVEPLRAVAQEAARVLVPTGTLWLNVGDSYSIHTEQGAERKSLLLGPERLVLALTADGWLLRNKIIWQKPNPMPTSVRDRLACTWEYIYVLARNPSYYFDLDAVRRPHRSRPSATRRAVLASSDDHRGPNSMGTSGLLKLKANGLVGHPLGANPGDVLRLASSNYRGGHRATFPLGLADYALRAGCPEARCTGCRRPHVRRVLRALGGTAVRSALGPTCDCTYGREPGIVLDPFMGAGTTALAARALHRDWLGVELSPTFAQEARSRIA</sequence>
<accession>A0A1M5RYR3</accession>
<keyword evidence="2 11" id="KW-0489">Methyltransferase</keyword>
<dbReference type="GO" id="GO:0008170">
    <property type="term" value="F:N-methyltransferase activity"/>
    <property type="evidence" value="ECO:0007669"/>
    <property type="project" value="InterPro"/>
</dbReference>
<dbReference type="GO" id="GO:0009307">
    <property type="term" value="P:DNA restriction-modification system"/>
    <property type="evidence" value="ECO:0007669"/>
    <property type="project" value="UniProtKB-KW"/>
</dbReference>
<comment type="similarity">
    <text evidence="1">Belongs to the N(4)/N(6)-methyltransferase family. N(4) subfamily.</text>
</comment>
<evidence type="ECO:0000256" key="7">
    <source>
        <dbReference type="ARBA" id="ARBA00049120"/>
    </source>
</evidence>
<dbReference type="SUPFAM" id="SSF53335">
    <property type="entry name" value="S-adenosyl-L-methionine-dependent methyltransferases"/>
    <property type="match status" value="1"/>
</dbReference>
<dbReference type="InterPro" id="IPR002941">
    <property type="entry name" value="DNA_methylase_N4/N6"/>
</dbReference>
<dbReference type="Gene3D" id="3.40.50.150">
    <property type="entry name" value="Vaccinia Virus protein VP39"/>
    <property type="match status" value="1"/>
</dbReference>
<dbReference type="InterPro" id="IPR017985">
    <property type="entry name" value="MeTrfase_CN4_CS"/>
</dbReference>
<dbReference type="EMBL" id="FQVU01000005">
    <property type="protein sequence ID" value="SHH31178.1"/>
    <property type="molecule type" value="Genomic_DNA"/>
</dbReference>
<dbReference type="GO" id="GO:0003677">
    <property type="term" value="F:DNA binding"/>
    <property type="evidence" value="ECO:0007669"/>
    <property type="project" value="UniProtKB-KW"/>
</dbReference>
<proteinExistence type="inferred from homology"/>
<gene>
    <name evidence="11" type="ORF">SAMN05443575_3685</name>
</gene>
<evidence type="ECO:0000259" key="10">
    <source>
        <dbReference type="Pfam" id="PF01555"/>
    </source>
</evidence>
<keyword evidence="12" id="KW-1185">Reference proteome</keyword>
<evidence type="ECO:0000256" key="3">
    <source>
        <dbReference type="ARBA" id="ARBA00022679"/>
    </source>
</evidence>
<dbReference type="GO" id="GO:0015667">
    <property type="term" value="F:site-specific DNA-methyltransferase (cytosine-N4-specific) activity"/>
    <property type="evidence" value="ECO:0007669"/>
    <property type="project" value="UniProtKB-EC"/>
</dbReference>
<dbReference type="GO" id="GO:0032259">
    <property type="term" value="P:methylation"/>
    <property type="evidence" value="ECO:0007669"/>
    <property type="project" value="UniProtKB-KW"/>
</dbReference>
<evidence type="ECO:0000256" key="8">
    <source>
        <dbReference type="RuleBase" id="RU362026"/>
    </source>
</evidence>
<dbReference type="EC" id="2.1.1.-" evidence="8"/>
<evidence type="ECO:0000256" key="1">
    <source>
        <dbReference type="ARBA" id="ARBA00010203"/>
    </source>
</evidence>
<protein>
    <recommendedName>
        <fullName evidence="8">Methyltransferase</fullName>
        <ecNumber evidence="8">2.1.1.-</ecNumber>
    </recommendedName>
</protein>
<feature type="domain" description="DNA methylase N-4/N-6" evidence="10">
    <location>
        <begin position="25"/>
        <end position="318"/>
    </location>
</feature>
<keyword evidence="6" id="KW-0238">DNA-binding</keyword>
<evidence type="ECO:0000256" key="2">
    <source>
        <dbReference type="ARBA" id="ARBA00022603"/>
    </source>
</evidence>
<dbReference type="Proteomes" id="UP000186132">
    <property type="component" value="Unassembled WGS sequence"/>
</dbReference>
<dbReference type="OrthoDB" id="9773060at2"/>
<dbReference type="InterPro" id="IPR029063">
    <property type="entry name" value="SAM-dependent_MTases_sf"/>
</dbReference>
<keyword evidence="4" id="KW-0949">S-adenosyl-L-methionine</keyword>
<name>A0A1M5RYR3_9ACTN</name>
<reference evidence="11 12" key="1">
    <citation type="submission" date="2016-11" db="EMBL/GenBank/DDBJ databases">
        <authorList>
            <person name="Jaros S."/>
            <person name="Januszkiewicz K."/>
            <person name="Wedrychowicz H."/>
        </authorList>
    </citation>
    <scope>NUCLEOTIDE SEQUENCE [LARGE SCALE GENOMIC DNA]</scope>
    <source>
        <strain evidence="11 12">DSM 45627</strain>
    </source>
</reference>
<evidence type="ECO:0000256" key="6">
    <source>
        <dbReference type="ARBA" id="ARBA00023125"/>
    </source>
</evidence>
<dbReference type="AlphaFoldDB" id="A0A1M5RYR3"/>
<keyword evidence="3" id="KW-0808">Transferase</keyword>
<dbReference type="STRING" id="1206085.SAMN05443575_3685"/>
<dbReference type="PROSITE" id="PS00093">
    <property type="entry name" value="N4_MTASE"/>
    <property type="match status" value="1"/>
</dbReference>
<dbReference type="PRINTS" id="PR00508">
    <property type="entry name" value="S21N4MTFRASE"/>
</dbReference>
<dbReference type="Pfam" id="PF01555">
    <property type="entry name" value="N6_N4_Mtase"/>
    <property type="match status" value="1"/>
</dbReference>
<evidence type="ECO:0000313" key="11">
    <source>
        <dbReference type="EMBL" id="SHH31178.1"/>
    </source>
</evidence>